<dbReference type="eggNOG" id="COG0834">
    <property type="taxonomic scope" value="Bacteria"/>
</dbReference>
<reference evidence="1 2" key="1">
    <citation type="journal article" date="2014" name="PLoS ONE">
        <title>Grimontia indica AK16(T), sp. nov., Isolated from a Seawater Sample Reports the Presence of Pathogenic Genes Similar to Vibrio Genus.</title>
        <authorList>
            <person name="Singh A."/>
            <person name="Vaidya B."/>
            <person name="Khatri I."/>
            <person name="Srinivas T.N."/>
            <person name="Subramanian S."/>
            <person name="Korpole S."/>
            <person name="Pinnaka A.K."/>
        </authorList>
    </citation>
    <scope>NUCLEOTIDE SEQUENCE [LARGE SCALE GENOMIC DNA]</scope>
    <source>
        <strain evidence="1 2">AK16</strain>
    </source>
</reference>
<protein>
    <submittedName>
        <fullName evidence="1">Uncharacterized protein</fullName>
    </submittedName>
</protein>
<comment type="caution">
    <text evidence="1">The sequence shown here is derived from an EMBL/GenBank/DDBJ whole genome shotgun (WGS) entry which is preliminary data.</text>
</comment>
<sequence>MKARGIPPISNDFPLSVYTYLMSKNKAFETDMRKLLTALFLTAVTMITTEVAAQNSDTNHFTIGVQDFEDYSPYSRYQQQNYQGFNRELFDAFAREYNYYFDYQALPLKRLYSAFLRGDVDLKYPDNPNWSASLKEGHDILYSDPVVSFVDGVVTLDQAQENTTGTLTRLGLISGFTPWPFIEKVKAKEITLFEVKEMESLIRLLASNRIDGIYTNVAALNIKLKDLGEQAPPMKLNKHHPYLSGTRHLSSIKRPDIVIQFNLFLESHQELIAQLKAQHGIQEAEEILGSDDLNKSPKK</sequence>
<dbReference type="EMBL" id="ANFM02000027">
    <property type="protein sequence ID" value="EOD78937.1"/>
    <property type="molecule type" value="Genomic_DNA"/>
</dbReference>
<dbReference type="SUPFAM" id="SSF53850">
    <property type="entry name" value="Periplasmic binding protein-like II"/>
    <property type="match status" value="1"/>
</dbReference>
<accession>R1IND1</accession>
<dbReference type="AlphaFoldDB" id="R1IND1"/>
<dbReference type="RefSeq" id="WP_002540036.1">
    <property type="nucleotide sequence ID" value="NZ_ANFM02000027.1"/>
</dbReference>
<evidence type="ECO:0000313" key="1">
    <source>
        <dbReference type="EMBL" id="EOD78937.1"/>
    </source>
</evidence>
<keyword evidence="2" id="KW-1185">Reference proteome</keyword>
<name>R1IND1_9GAMM</name>
<organism evidence="1 2">
    <name type="scientific">Grimontia indica</name>
    <dbReference type="NCBI Taxonomy" id="1056512"/>
    <lineage>
        <taxon>Bacteria</taxon>
        <taxon>Pseudomonadati</taxon>
        <taxon>Pseudomonadota</taxon>
        <taxon>Gammaproteobacteria</taxon>
        <taxon>Vibrionales</taxon>
        <taxon>Vibrionaceae</taxon>
        <taxon>Grimontia</taxon>
    </lineage>
</organism>
<dbReference type="Gene3D" id="3.40.190.10">
    <property type="entry name" value="Periplasmic binding protein-like II"/>
    <property type="match status" value="2"/>
</dbReference>
<gene>
    <name evidence="1" type="ORF">D515_02444</name>
</gene>
<proteinExistence type="predicted"/>
<evidence type="ECO:0000313" key="2">
    <source>
        <dbReference type="Proteomes" id="UP000011223"/>
    </source>
</evidence>
<dbReference type="Proteomes" id="UP000011223">
    <property type="component" value="Unassembled WGS sequence"/>
</dbReference>